<proteinExistence type="inferred from homology"/>
<organism evidence="3 4">
    <name type="scientific">Arthrobacter burdickii</name>
    <dbReference type="NCBI Taxonomy" id="3035920"/>
    <lineage>
        <taxon>Bacteria</taxon>
        <taxon>Bacillati</taxon>
        <taxon>Actinomycetota</taxon>
        <taxon>Actinomycetes</taxon>
        <taxon>Micrococcales</taxon>
        <taxon>Micrococcaceae</taxon>
        <taxon>Arthrobacter</taxon>
    </lineage>
</organism>
<name>A0ABT8JY03_9MICC</name>
<evidence type="ECO:0000313" key="4">
    <source>
        <dbReference type="Proteomes" id="UP001174209"/>
    </source>
</evidence>
<evidence type="ECO:0000256" key="1">
    <source>
        <dbReference type="ARBA" id="ARBA00008791"/>
    </source>
</evidence>
<dbReference type="RefSeq" id="WP_301224782.1">
    <property type="nucleotide sequence ID" value="NZ_JAROCG010000001.1"/>
</dbReference>
<sequence>MSILIGYVPTPEGEAALEAGLKEAQLRDTNAVILNSPRKGAPVDPVLVPEDKVAELVRRARAAGVEAVVRQPGHTDDLTDEFIGLAEEIDASLIVIGLRKRSQVGKFIMGSHAQRILLQVDRPVLAVKATSDSTR</sequence>
<comment type="similarity">
    <text evidence="1">Belongs to the universal stress protein A family.</text>
</comment>
<dbReference type="Gene3D" id="3.40.50.620">
    <property type="entry name" value="HUPs"/>
    <property type="match status" value="1"/>
</dbReference>
<dbReference type="SUPFAM" id="SSF52402">
    <property type="entry name" value="Adenine nucleotide alpha hydrolases-like"/>
    <property type="match status" value="1"/>
</dbReference>
<feature type="domain" description="UspA" evidence="2">
    <location>
        <begin position="3"/>
        <end position="128"/>
    </location>
</feature>
<dbReference type="PRINTS" id="PR01438">
    <property type="entry name" value="UNVRSLSTRESS"/>
</dbReference>
<dbReference type="Proteomes" id="UP001174209">
    <property type="component" value="Unassembled WGS sequence"/>
</dbReference>
<dbReference type="InterPro" id="IPR006015">
    <property type="entry name" value="Universal_stress_UspA"/>
</dbReference>
<comment type="caution">
    <text evidence="3">The sequence shown here is derived from an EMBL/GenBank/DDBJ whole genome shotgun (WGS) entry which is preliminary data.</text>
</comment>
<evidence type="ECO:0000259" key="2">
    <source>
        <dbReference type="Pfam" id="PF00582"/>
    </source>
</evidence>
<dbReference type="Pfam" id="PF00582">
    <property type="entry name" value="Usp"/>
    <property type="match status" value="1"/>
</dbReference>
<protein>
    <submittedName>
        <fullName evidence="3">Universal stress protein</fullName>
    </submittedName>
</protein>
<dbReference type="InterPro" id="IPR006016">
    <property type="entry name" value="UspA"/>
</dbReference>
<accession>A0ABT8JY03</accession>
<dbReference type="EMBL" id="JAROCG010000001">
    <property type="protein sequence ID" value="MDN4609964.1"/>
    <property type="molecule type" value="Genomic_DNA"/>
</dbReference>
<reference evidence="3" key="1">
    <citation type="submission" date="2023-06" db="EMBL/GenBank/DDBJ databases">
        <title>MT1 and MT2 Draft Genomes of Novel Species.</title>
        <authorList>
            <person name="Venkateswaran K."/>
        </authorList>
    </citation>
    <scope>NUCLEOTIDE SEQUENCE</scope>
    <source>
        <strain evidence="3">IIF3SC-B10</strain>
    </source>
</reference>
<keyword evidence="4" id="KW-1185">Reference proteome</keyword>
<evidence type="ECO:0000313" key="3">
    <source>
        <dbReference type="EMBL" id="MDN4609964.1"/>
    </source>
</evidence>
<dbReference type="InterPro" id="IPR014729">
    <property type="entry name" value="Rossmann-like_a/b/a_fold"/>
</dbReference>
<gene>
    <name evidence="3" type="ORF">P5G52_03705</name>
</gene>
<dbReference type="CDD" id="cd00293">
    <property type="entry name" value="USP-like"/>
    <property type="match status" value="1"/>
</dbReference>